<proteinExistence type="predicted"/>
<comment type="caution">
    <text evidence="2">The sequence shown here is derived from an EMBL/GenBank/DDBJ whole genome shotgun (WGS) entry which is preliminary data.</text>
</comment>
<dbReference type="EMBL" id="BAABGZ010000008">
    <property type="protein sequence ID" value="GAA4348792.1"/>
    <property type="molecule type" value="Genomic_DNA"/>
</dbReference>
<evidence type="ECO:0008006" key="4">
    <source>
        <dbReference type="Google" id="ProtNLM"/>
    </source>
</evidence>
<feature type="chain" id="PRO_5045745971" description="T9SS type A sorting domain-containing protein" evidence="1">
    <location>
        <begin position="32"/>
        <end position="574"/>
    </location>
</feature>
<gene>
    <name evidence="2" type="ORF">GCM10023185_05030</name>
</gene>
<dbReference type="SUPFAM" id="SSF63829">
    <property type="entry name" value="Calcium-dependent phosphotriesterase"/>
    <property type="match status" value="1"/>
</dbReference>
<evidence type="ECO:0000313" key="3">
    <source>
        <dbReference type="Proteomes" id="UP001501153"/>
    </source>
</evidence>
<dbReference type="PANTHER" id="PTHR35580:SF1">
    <property type="entry name" value="PHYTASE-LIKE DOMAIN-CONTAINING PROTEIN"/>
    <property type="match status" value="1"/>
</dbReference>
<evidence type="ECO:0000313" key="2">
    <source>
        <dbReference type="EMBL" id="GAA4348792.1"/>
    </source>
</evidence>
<feature type="signal peptide" evidence="1">
    <location>
        <begin position="1"/>
        <end position="31"/>
    </location>
</feature>
<evidence type="ECO:0000256" key="1">
    <source>
        <dbReference type="SAM" id="SignalP"/>
    </source>
</evidence>
<dbReference type="RefSeq" id="WP_345233497.1">
    <property type="nucleotide sequence ID" value="NZ_BAABGZ010000008.1"/>
</dbReference>
<reference evidence="3" key="1">
    <citation type="journal article" date="2019" name="Int. J. Syst. Evol. Microbiol.">
        <title>The Global Catalogue of Microorganisms (GCM) 10K type strain sequencing project: providing services to taxonomists for standard genome sequencing and annotation.</title>
        <authorList>
            <consortium name="The Broad Institute Genomics Platform"/>
            <consortium name="The Broad Institute Genome Sequencing Center for Infectious Disease"/>
            <person name="Wu L."/>
            <person name="Ma J."/>
        </authorList>
    </citation>
    <scope>NUCLEOTIDE SEQUENCE [LARGE SCALE GENOMIC DNA]</scope>
    <source>
        <strain evidence="3">JCM 17923</strain>
    </source>
</reference>
<protein>
    <recommendedName>
        <fullName evidence="4">T9SS type A sorting domain-containing protein</fullName>
    </recommendedName>
</protein>
<dbReference type="SUPFAM" id="SSF50998">
    <property type="entry name" value="Quinoprotein alcohol dehydrogenase-like"/>
    <property type="match status" value="1"/>
</dbReference>
<dbReference type="InterPro" id="IPR011047">
    <property type="entry name" value="Quinoprotein_ADH-like_sf"/>
</dbReference>
<organism evidence="2 3">
    <name type="scientific">Hymenobacter saemangeumensis</name>
    <dbReference type="NCBI Taxonomy" id="1084522"/>
    <lineage>
        <taxon>Bacteria</taxon>
        <taxon>Pseudomonadati</taxon>
        <taxon>Bacteroidota</taxon>
        <taxon>Cytophagia</taxon>
        <taxon>Cytophagales</taxon>
        <taxon>Hymenobacteraceae</taxon>
        <taxon>Hymenobacter</taxon>
    </lineage>
</organism>
<accession>A0ABP8I0V0</accession>
<dbReference type="InterPro" id="IPR052918">
    <property type="entry name" value="Motility_Chemotaxis_Reg"/>
</dbReference>
<name>A0ABP8I0V0_9BACT</name>
<sequence>MSLIKRLSSLFSRPAGALLAALLLPCLSSQAQSAAPAWAWAVNSATPTAAVRVYGTAADAAGNVYVVGQINGSGTFGATTLSNVTGAYVGKLNPAGQWEWLQTVPNASTFFPSYATDVAIDNAGNVLVGGFFTGTITAGSSPTITATGGNSGFVAKLDPSNRTWLWATRSAALFGSTHETIRGRGLAVDAANNVAVSGSFSGSITLGSTSLTSINNTADMYVGKLNGSTGQWLWAVRAGGGGGDVASSVATDPAGNVILTGMIEGQAPTATVGSTMVTGAGSYDGLVARFAAATGVVEWAYAVGSPRSDNCNAAACDAQGNVYITGGFQSTVTLGSLTLNSDFLLRIDDIYVAKLSPSGQWLWAVSGGGASEDFGEDLQLDAAGNLYVAATVRSSTPTFGSVTVSTPRRAAFVAHLLASNGAWQWVTSGGAAQPAYTYNLHLTAAPGGNPVYVTGTYSPSAVFGPINLANNRTSYTPHFIAKLGSGPATGVRGSQAAAPLGAWPNPVAAGRMLQLPFGGELRLLDALGRETAHTLLPASFPTWPVPVQLAPGSYTVLLTAPSGKLYRQQLLVTQ</sequence>
<dbReference type="PANTHER" id="PTHR35580">
    <property type="entry name" value="CELL SURFACE GLYCOPROTEIN (S-LAYER PROTEIN)-LIKE PROTEIN"/>
    <property type="match status" value="1"/>
</dbReference>
<dbReference type="Proteomes" id="UP001501153">
    <property type="component" value="Unassembled WGS sequence"/>
</dbReference>
<keyword evidence="1" id="KW-0732">Signal</keyword>
<keyword evidence="3" id="KW-1185">Reference proteome</keyword>